<name>A0A699ZA65_HAELA</name>
<feature type="non-terminal residue" evidence="1">
    <location>
        <position position="1"/>
    </location>
</feature>
<comment type="caution">
    <text evidence="1">The sequence shown here is derived from an EMBL/GenBank/DDBJ whole genome shotgun (WGS) entry which is preliminary data.</text>
</comment>
<dbReference type="EMBL" id="BLLF01000892">
    <property type="protein sequence ID" value="GFH15734.1"/>
    <property type="molecule type" value="Genomic_DNA"/>
</dbReference>
<gene>
    <name evidence="1" type="ORF">HaLaN_12022</name>
</gene>
<dbReference type="AlphaFoldDB" id="A0A699ZA65"/>
<sequence length="83" mass="8875">MAGDAIACNQAPNARACKYALNTLMNIMQAASLAQAMREATVCPMVSVLLCCLIDERLGSLPEGLAMLKALNLLMMKVLENCD</sequence>
<reference evidence="1 2" key="1">
    <citation type="submission" date="2020-02" db="EMBL/GenBank/DDBJ databases">
        <title>Draft genome sequence of Haematococcus lacustris strain NIES-144.</title>
        <authorList>
            <person name="Morimoto D."/>
            <person name="Nakagawa S."/>
            <person name="Yoshida T."/>
            <person name="Sawayama S."/>
        </authorList>
    </citation>
    <scope>NUCLEOTIDE SEQUENCE [LARGE SCALE GENOMIC DNA]</scope>
    <source>
        <strain evidence="1 2">NIES-144</strain>
    </source>
</reference>
<protein>
    <submittedName>
        <fullName evidence="1">Uncharacterized protein</fullName>
    </submittedName>
</protein>
<organism evidence="1 2">
    <name type="scientific">Haematococcus lacustris</name>
    <name type="common">Green alga</name>
    <name type="synonym">Haematococcus pluvialis</name>
    <dbReference type="NCBI Taxonomy" id="44745"/>
    <lineage>
        <taxon>Eukaryota</taxon>
        <taxon>Viridiplantae</taxon>
        <taxon>Chlorophyta</taxon>
        <taxon>core chlorophytes</taxon>
        <taxon>Chlorophyceae</taxon>
        <taxon>CS clade</taxon>
        <taxon>Chlamydomonadales</taxon>
        <taxon>Haematococcaceae</taxon>
        <taxon>Haematococcus</taxon>
    </lineage>
</organism>
<accession>A0A699ZA65</accession>
<evidence type="ECO:0000313" key="2">
    <source>
        <dbReference type="Proteomes" id="UP000485058"/>
    </source>
</evidence>
<proteinExistence type="predicted"/>
<evidence type="ECO:0000313" key="1">
    <source>
        <dbReference type="EMBL" id="GFH15734.1"/>
    </source>
</evidence>
<feature type="non-terminal residue" evidence="1">
    <location>
        <position position="83"/>
    </location>
</feature>
<dbReference type="Proteomes" id="UP000485058">
    <property type="component" value="Unassembled WGS sequence"/>
</dbReference>
<keyword evidence="2" id="KW-1185">Reference proteome</keyword>